<name>A0A533QAF2_9BACT</name>
<evidence type="ECO:0000256" key="2">
    <source>
        <dbReference type="PROSITE-ProRule" id="PRU01213"/>
    </source>
</evidence>
<dbReference type="AlphaFoldDB" id="A0A533QAF2"/>
<dbReference type="GO" id="GO:0003677">
    <property type="term" value="F:DNA binding"/>
    <property type="evidence" value="ECO:0007669"/>
    <property type="project" value="UniProtKB-KW"/>
</dbReference>
<proteinExistence type="predicted"/>
<gene>
    <name evidence="4" type="ORF">JETT_2079</name>
</gene>
<feature type="domain" description="Mop" evidence="3">
    <location>
        <begin position="57"/>
        <end position="122"/>
    </location>
</feature>
<dbReference type="PROSITE" id="PS51866">
    <property type="entry name" value="MOP"/>
    <property type="match status" value="1"/>
</dbReference>
<accession>A0A533QAF2</accession>
<dbReference type="InterPro" id="IPR008995">
    <property type="entry name" value="Mo/tungstate-bd_C_term_dom"/>
</dbReference>
<dbReference type="InterPro" id="IPR005116">
    <property type="entry name" value="Transp-assoc_OB_typ1"/>
</dbReference>
<organism evidence="4 5">
    <name type="scientific">Candidatus Jettenia ecosi</name>
    <dbReference type="NCBI Taxonomy" id="2494326"/>
    <lineage>
        <taxon>Bacteria</taxon>
        <taxon>Pseudomonadati</taxon>
        <taxon>Planctomycetota</taxon>
        <taxon>Candidatus Brocadiia</taxon>
        <taxon>Candidatus Brocadiales</taxon>
        <taxon>Candidatus Brocadiaceae</taxon>
        <taxon>Candidatus Jettenia</taxon>
    </lineage>
</organism>
<dbReference type="NCBIfam" id="TIGR00638">
    <property type="entry name" value="Mop"/>
    <property type="match status" value="1"/>
</dbReference>
<keyword evidence="4" id="KW-0238">DNA-binding</keyword>
<dbReference type="InterPro" id="IPR004606">
    <property type="entry name" value="Mop_domain"/>
</dbReference>
<dbReference type="Pfam" id="PF03459">
    <property type="entry name" value="TOBE"/>
    <property type="match status" value="1"/>
</dbReference>
<dbReference type="Gene3D" id="2.40.50.100">
    <property type="match status" value="2"/>
</dbReference>
<evidence type="ECO:0000259" key="3">
    <source>
        <dbReference type="PROSITE" id="PS51866"/>
    </source>
</evidence>
<dbReference type="SUPFAM" id="SSF50331">
    <property type="entry name" value="MOP-like"/>
    <property type="match status" value="1"/>
</dbReference>
<dbReference type="GO" id="GO:0015689">
    <property type="term" value="P:molybdate ion transport"/>
    <property type="evidence" value="ECO:0007669"/>
    <property type="project" value="InterPro"/>
</dbReference>
<reference evidence="4 5" key="1">
    <citation type="submission" date="2019-04" db="EMBL/GenBank/DDBJ databases">
        <title>Genome of a novel bacterium Candidatus Jettenia ecosi reconstructed from metagenome of an anammox bioreactor.</title>
        <authorList>
            <person name="Mardanov A.V."/>
            <person name="Beletsky A.V."/>
            <person name="Ravin N.V."/>
            <person name="Botchkova E.A."/>
            <person name="Litti Y.V."/>
            <person name="Nozhevnikova A.N."/>
        </authorList>
    </citation>
    <scope>NUCLEOTIDE SEQUENCE [LARGE SCALE GENOMIC DNA]</scope>
    <source>
        <strain evidence="4">J2</strain>
    </source>
</reference>
<evidence type="ECO:0000256" key="1">
    <source>
        <dbReference type="ARBA" id="ARBA00022505"/>
    </source>
</evidence>
<sequence>MVQGQIHAHVQILWKDIPLSVIITRASCEDMHLSVGDTISVLIKGTDIMLAKALSGMLSARNKARGIVRQIIQGDVLSKVFVESQGDMLHAIITNTSLREMNIQEGDEVTAIVKSTELILSKEV</sequence>
<dbReference type="Proteomes" id="UP000319783">
    <property type="component" value="Unassembled WGS sequence"/>
</dbReference>
<evidence type="ECO:0000313" key="5">
    <source>
        <dbReference type="Proteomes" id="UP000319783"/>
    </source>
</evidence>
<evidence type="ECO:0000313" key="4">
    <source>
        <dbReference type="EMBL" id="TLD41653.1"/>
    </source>
</evidence>
<keyword evidence="1 2" id="KW-0500">Molybdenum</keyword>
<protein>
    <submittedName>
        <fullName evidence="4">DNA-binding domain of ModE / Molybdate-binding domain of ModE</fullName>
    </submittedName>
</protein>
<dbReference type="EMBL" id="SULG01000040">
    <property type="protein sequence ID" value="TLD41653.1"/>
    <property type="molecule type" value="Genomic_DNA"/>
</dbReference>
<comment type="caution">
    <text evidence="4">The sequence shown here is derived from an EMBL/GenBank/DDBJ whole genome shotgun (WGS) entry which is preliminary data.</text>
</comment>